<evidence type="ECO:0000313" key="2">
    <source>
        <dbReference type="EMBL" id="NYF56563.1"/>
    </source>
</evidence>
<comment type="caution">
    <text evidence="2">The sequence shown here is derived from an EMBL/GenBank/DDBJ whole genome shotgun (WGS) entry which is preliminary data.</text>
</comment>
<feature type="transmembrane region" description="Helical" evidence="1">
    <location>
        <begin position="82"/>
        <end position="98"/>
    </location>
</feature>
<feature type="transmembrane region" description="Helical" evidence="1">
    <location>
        <begin position="104"/>
        <end position="122"/>
    </location>
</feature>
<dbReference type="RefSeq" id="WP_179802842.1">
    <property type="nucleotide sequence ID" value="NZ_JACCCQ010000001.1"/>
</dbReference>
<evidence type="ECO:0000313" key="3">
    <source>
        <dbReference type="Proteomes" id="UP000631553"/>
    </source>
</evidence>
<evidence type="ECO:0000256" key="1">
    <source>
        <dbReference type="SAM" id="Phobius"/>
    </source>
</evidence>
<gene>
    <name evidence="2" type="ORF">HDA35_002394</name>
</gene>
<reference evidence="2 3" key="1">
    <citation type="submission" date="2020-07" db="EMBL/GenBank/DDBJ databases">
        <title>Sequencing the genomes of 1000 actinobacteria strains.</title>
        <authorList>
            <person name="Klenk H.-P."/>
        </authorList>
    </citation>
    <scope>NUCLEOTIDE SEQUENCE [LARGE SCALE GENOMIC DNA]</scope>
    <source>
        <strain evidence="2 3">DSM 43814</strain>
    </source>
</reference>
<keyword evidence="1" id="KW-0472">Membrane</keyword>
<keyword evidence="1" id="KW-0812">Transmembrane</keyword>
<dbReference type="Proteomes" id="UP000631553">
    <property type="component" value="Unassembled WGS sequence"/>
</dbReference>
<dbReference type="EMBL" id="JACCCQ010000001">
    <property type="protein sequence ID" value="NYF56563.1"/>
    <property type="molecule type" value="Genomic_DNA"/>
</dbReference>
<keyword evidence="3" id="KW-1185">Reference proteome</keyword>
<name>A0ABX2RMX7_9ACTN</name>
<protein>
    <submittedName>
        <fullName evidence="2">Uncharacterized protein</fullName>
    </submittedName>
</protein>
<organism evidence="2 3">
    <name type="scientific">Micromonospora purpureochromogenes</name>
    <dbReference type="NCBI Taxonomy" id="47872"/>
    <lineage>
        <taxon>Bacteria</taxon>
        <taxon>Bacillati</taxon>
        <taxon>Actinomycetota</taxon>
        <taxon>Actinomycetes</taxon>
        <taxon>Micromonosporales</taxon>
        <taxon>Micromonosporaceae</taxon>
        <taxon>Micromonospora</taxon>
    </lineage>
</organism>
<proteinExistence type="predicted"/>
<sequence length="127" mass="13461">MQDDELGVRVPGSEVLHPSARSSLQEALARYGALVLQEAERLEAASHVGPGPAMITPSMITDSEMWVRRGYSKPKKSGPQQAAIAASYFMAILCGYFVNNIDKAWGSIGFAVCATAGVIAHIRGGQA</sequence>
<keyword evidence="1" id="KW-1133">Transmembrane helix</keyword>
<accession>A0ABX2RMX7</accession>